<sequence length="449" mass="51007">MSTNNTIIHSPDEIMDHPSTSPLPLVLLSFGNILNTFPEFLLQVSPYIADRIVWNSIASSDKMMYNKTRKDLPPWPKNFKLCVPGCDISYERPPVWSPDGTQVACIVGDHKSISSSRRVRYDKIVIFDRRCGLLRFRRHGDSVDNSDIGWIPHEQFKDIPNLKFSPDGSFLLSWSQEIRDDGADDGDNGIVKIWDYNTTGYYLQLQEWNISQELDKDISFAFEIDISPCSRYVVVLLESHILLKDVQNNGKTIKSVLLPEDEYGHQVIFSAIDGHDFIFIGAWDEENCSDIIKIWYFDDEGDGPNANTSLITILRSCQFDDLVLSHDKSMIATTIYEGGENRNKVLLYSIENGNTSATRTKLILKHSFSARCSAIRFTPDDNYIVYENQNGLAFWNITTGMESTDNINIPYYYENKIIGVVDFSPAGGGQRLIVRDYTGGYYIASFLGK</sequence>
<keyword evidence="2" id="KW-1185">Reference proteome</keyword>
<reference evidence="1 2" key="1">
    <citation type="submission" date="2016-09" db="EMBL/GenBank/DDBJ databases">
        <title>Extensive genetic diversity and differential bi-allelic expression allows diatom success in the polar Southern Ocean.</title>
        <authorList>
            <consortium name="DOE Joint Genome Institute"/>
            <person name="Mock T."/>
            <person name="Otillar R.P."/>
            <person name="Strauss J."/>
            <person name="Dupont C."/>
            <person name="Frickenhaus S."/>
            <person name="Maumus F."/>
            <person name="Mcmullan M."/>
            <person name="Sanges R."/>
            <person name="Schmutz J."/>
            <person name="Toseland A."/>
            <person name="Valas R."/>
            <person name="Veluchamy A."/>
            <person name="Ward B.J."/>
            <person name="Allen A."/>
            <person name="Barry K."/>
            <person name="Falciatore A."/>
            <person name="Ferrante M."/>
            <person name="Fortunato A.E."/>
            <person name="Gloeckner G."/>
            <person name="Gruber A."/>
            <person name="Hipkin R."/>
            <person name="Janech M."/>
            <person name="Kroth P."/>
            <person name="Leese F."/>
            <person name="Lindquist E."/>
            <person name="Lyon B.R."/>
            <person name="Martin J."/>
            <person name="Mayer C."/>
            <person name="Parker M."/>
            <person name="Quesneville H."/>
            <person name="Raymond J."/>
            <person name="Uhlig C."/>
            <person name="Valentin K.U."/>
            <person name="Worden A.Z."/>
            <person name="Armbrust E.V."/>
            <person name="Bowler C."/>
            <person name="Green B."/>
            <person name="Moulton V."/>
            <person name="Van Oosterhout C."/>
            <person name="Grigoriev I."/>
        </authorList>
    </citation>
    <scope>NUCLEOTIDE SEQUENCE [LARGE SCALE GENOMIC DNA]</scope>
    <source>
        <strain evidence="1 2">CCMP1102</strain>
    </source>
</reference>
<dbReference type="Proteomes" id="UP000095751">
    <property type="component" value="Unassembled WGS sequence"/>
</dbReference>
<dbReference type="EMBL" id="KV784376">
    <property type="protein sequence ID" value="OEU09331.1"/>
    <property type="molecule type" value="Genomic_DNA"/>
</dbReference>
<evidence type="ECO:0008006" key="3">
    <source>
        <dbReference type="Google" id="ProtNLM"/>
    </source>
</evidence>
<dbReference type="AlphaFoldDB" id="A0A1E7ETN3"/>
<dbReference type="InParanoid" id="A0A1E7ETN3"/>
<name>A0A1E7ETN3_9STRA</name>
<evidence type="ECO:0000313" key="1">
    <source>
        <dbReference type="EMBL" id="OEU09331.1"/>
    </source>
</evidence>
<dbReference type="InterPro" id="IPR015943">
    <property type="entry name" value="WD40/YVTN_repeat-like_dom_sf"/>
</dbReference>
<proteinExistence type="predicted"/>
<evidence type="ECO:0000313" key="2">
    <source>
        <dbReference type="Proteomes" id="UP000095751"/>
    </source>
</evidence>
<dbReference type="KEGG" id="fcy:FRACYDRAFT_248805"/>
<dbReference type="Gene3D" id="2.130.10.10">
    <property type="entry name" value="YVTN repeat-like/Quinoprotein amine dehydrogenase"/>
    <property type="match status" value="1"/>
</dbReference>
<dbReference type="SUPFAM" id="SSF82171">
    <property type="entry name" value="DPP6 N-terminal domain-like"/>
    <property type="match status" value="1"/>
</dbReference>
<organism evidence="1 2">
    <name type="scientific">Fragilariopsis cylindrus CCMP1102</name>
    <dbReference type="NCBI Taxonomy" id="635003"/>
    <lineage>
        <taxon>Eukaryota</taxon>
        <taxon>Sar</taxon>
        <taxon>Stramenopiles</taxon>
        <taxon>Ochrophyta</taxon>
        <taxon>Bacillariophyta</taxon>
        <taxon>Bacillariophyceae</taxon>
        <taxon>Bacillariophycidae</taxon>
        <taxon>Bacillariales</taxon>
        <taxon>Bacillariaceae</taxon>
        <taxon>Fragilariopsis</taxon>
    </lineage>
</organism>
<gene>
    <name evidence="1" type="ORF">FRACYDRAFT_248805</name>
</gene>
<accession>A0A1E7ETN3</accession>
<protein>
    <recommendedName>
        <fullName evidence="3">WD40 repeat-like protein</fullName>
    </recommendedName>
</protein>